<name>A0ACC0WS77_9STRA</name>
<proteinExistence type="predicted"/>
<protein>
    <submittedName>
        <fullName evidence="1">Uncharacterized protein</fullName>
    </submittedName>
</protein>
<comment type="caution">
    <text evidence="1">The sequence shown here is derived from an EMBL/GenBank/DDBJ whole genome shotgun (WGS) entry which is preliminary data.</text>
</comment>
<organism evidence="1 2">
    <name type="scientific">Peronosclerospora sorghi</name>
    <dbReference type="NCBI Taxonomy" id="230839"/>
    <lineage>
        <taxon>Eukaryota</taxon>
        <taxon>Sar</taxon>
        <taxon>Stramenopiles</taxon>
        <taxon>Oomycota</taxon>
        <taxon>Peronosporomycetes</taxon>
        <taxon>Peronosporales</taxon>
        <taxon>Peronosporaceae</taxon>
        <taxon>Peronosclerospora</taxon>
    </lineage>
</organism>
<evidence type="ECO:0000313" key="1">
    <source>
        <dbReference type="EMBL" id="KAI9921758.1"/>
    </source>
</evidence>
<gene>
    <name evidence="1" type="ORF">PsorP6_002282</name>
</gene>
<keyword evidence="2" id="KW-1185">Reference proteome</keyword>
<reference evidence="1 2" key="1">
    <citation type="journal article" date="2022" name="bioRxiv">
        <title>The genome of the oomycete Peronosclerospora sorghi, a cosmopolitan pathogen of maize and sorghum, is inflated with dispersed pseudogenes.</title>
        <authorList>
            <person name="Fletcher K."/>
            <person name="Martin F."/>
            <person name="Isakeit T."/>
            <person name="Cavanaugh K."/>
            <person name="Magill C."/>
            <person name="Michelmore R."/>
        </authorList>
    </citation>
    <scope>NUCLEOTIDE SEQUENCE [LARGE SCALE GENOMIC DNA]</scope>
    <source>
        <strain evidence="1">P6</strain>
    </source>
</reference>
<evidence type="ECO:0000313" key="2">
    <source>
        <dbReference type="Proteomes" id="UP001163321"/>
    </source>
</evidence>
<dbReference type="Proteomes" id="UP001163321">
    <property type="component" value="Chromosome 1"/>
</dbReference>
<accession>A0ACC0WS77</accession>
<dbReference type="EMBL" id="CM047580">
    <property type="protein sequence ID" value="KAI9921758.1"/>
    <property type="molecule type" value="Genomic_DNA"/>
</dbReference>
<sequence length="2784" mass="304369">MSDIFDEDHFVSLISFDPRSFHQQLTHMAEQEDVLTSLLDAIVLHPSHSVFIQSYQQEVLGKCNSGELPLKRVASQVLNQCYRIQCRRSERHLRALIADVCVQVPRFAELFASVLPVKCPTLIASFASARIIALRLTCVVVDAALSAKTPSNAAWLVKLLASLSCLLEATSNDSERCQQQALKVVMQLLKKYDKTLVQMFVSLVASAPPEEHNYQLWLVLSTSNLLDKEMQKMFWRKYSFWAFESKKCASVVLYKDDERFKALDYDQFEQLIYPTIAKMLKKAPDIVIEAAATLVQAAPLDFGRYLSDVFQSVLIAKLRASKDDVRYHAVGLGGALARSFRQSESMQQFLGLMSALLDGKYGILAQFYQREAAFAVLNDLADIATVRLDVSAVQVIARTAITSLLKALDKEAHEQTRHLGLLALGKWLALGNTDMLDAATVAGIKSGLNNKPESVVSGYLRALAVLCRTRVAAAVPFVDEAVGVIQNSNKKPNVVHVDGVLAIAIAGSIASVNSEIGFRIEQEGVATLLLSSTSFVGNSVRALLNNVAGSSRQDAAPEALEVSALATLSSALVWVLGLHQSDLSEAYSLMVELLCSSKLTVRQSAEGAVKTLYIPALTHCVGLIAAFERKIDALSAHEESTKPSAGVLRHALRVLVPADISTAEDVKTHVFAPIFFLSHHPLIVAGLKPKILAHEWRFIRRRFLTSSTVCDTRSRTEDDGNEPISDDDAVDNFIEEHEEVKSALVELLANVSFGKLYSTSALQRVAAQRAVATLLEFAGNGEGESLALHAVIEELLAKRIDYEKIYALSDEDIAICQTPFDELYEHIDEAKEEERSGRNSRGDHHGSEDEQWERQLREELERKKQFSNGQKKEYTAKEKALLIQQQGVRRKVQETRRIVSAVVETINMLASTRPNELYPTLPYLLQSVRVLFTCPLFESEATNALLAMAKAISPQMLRSNYQDVASALRVTLQMDLLTSSKAKASLIAEMQSLFLRLLGKLMDYVFGFRFGSEADFDADAPCNLIPPPTLHLIFPALRALLWYAPDLRRWALPLFAVHARMIPDEEEEEVGDVAAQRLLRCEMVQLSLQLLSQQSTGNATPITNPDLSPNKLLSSLCRGPELTKSEWAPLLGEDGLLAEEASSRHEILTALLNVVQSDEGEELRNSPPSSLLLSRLYCSCFDVEEKNRAFGKQLWDAMGVTITGHFADPLLILLNHAHANVRESASLAIADGMRQFPQTVTPLLISLKTQFLENKPKPMGLKDSVGIPTFRRSGFPTAEADEDMHTRCPRLGVALCLQKVAEVAGSAAIMSSANTMDLLTFVMEHGLGDPNFQVRAQMRSTGVQAVASLGGGANTAPLLNMFEHFLETTAPPAISTVKSNAGNQPNAGTHPPTQDEEIRMQRKQALSIYDHQREGAVVCLGSLAKHMDSTDPKVSSIVALLLETLDIPSESVQRSVATCLSPLMGAMKDHSANILDNLLKRVTEGETFGHRMGAAYGISAVIKGLGISSLKMHNIIPRLEEAMKTGGANARQGAMFVFECLSQRLGLLFEPYVIVILPILLKCSADASPQVRDAASNTAKGIMANLSSHGAKLVLPSLLGALEESAWRTKQSGIQILGSMAYCAPRQLGSCLPQIVPKLMAALTDSHPKVQEAGKSALRDLSSVVRNPEIAAMSKILLNALEDPNRYTAEALQQLQSTSFQHSIDAPSLALVMPIITRGLKDRAGDARKKAALIVGSMCSMINDAKDLAPYMVNVLPSLESQLMDPIPEVRAVAAKALGKLVKGLGERHFAEMLTWLLTALKDNEVGSVERSGAAQGLCEVVVALGVERVERVMRDDILPLARHPKYSVREGVLWILAFLPQVMGKHFAVFLHEALPIIVAGLSDEAESVRDVAMHSGHVVVNAHALSHTRDLLPSLEAGLFDDNWRIRLSSVMLLGDLMYRISGTRAVTLNKDHDDDDESSGSAAGDRAIIKLLGLQHRNAILASLYMIRSDTSAAVRQSALQVWKTVVVNTPKTLRQILAALMDIIVSALSGVNMEKQTMAGRTLGDIVRKLGEHVLPEVIPILRAGLSSSLPCGRRQGACVGLAEVIDCCTKKQIEDYVDTLVDAILDGVCDELAEVRASAAQAFNVLHKGIGYRAIDETVPMVLERIYSSSSAEEQERALRGLQEILRLKSREVLPYLIPRLLVTPVTSSAIRATSRVAQATGSVIHFQLERIFATFFPQYVELSADSSNAPQMDLAEEIKNSLRDVVLSVEAPGVHWLAVELCKYCESEIMLERALALELVGDFCSHASIPYDDQAPLFLKQIVLHLNGKHDRVLRAASAALQGMNVTVKPEQLAHHLGFIRHSINSMVSDARHRKGGVGDGEYLLPGLCIPKGLEPFLPSYQWALMNGSPELRQCAAAGLGELVQLSNAAAIRPYLVKLTGPLIRIAGDRFPGHVKLAILQTLEIILTKGGVALKPFFPQLQTTFVKALNDTAVDVQARGASALSLLVTLSPRVEPLLAELTERLRNTTGAVRTANLHAVVSVVERVGHKLSAAGRCNLESAIEELLESSEDTLRNGATKCLACCVTFAAESEVEAARRQLLDYSLAKMTNDELQALPWQRRQSAAVFTALVMQKNAALLTSDMSAQLTAMLFTLAQDQETAVRIEALKAISAIVKHQETVESFPALVPVLVEAVVHKNKDLVRGALHVMKLAAKRSPERMQGHLTVLVPPVFQLIKSNNMAVKLPAERTLLYLLEVHSRPEALTEYLRCGGADANIISEYTRRVLIKLKADSGDEGD</sequence>